<reference evidence="2 3" key="1">
    <citation type="submission" date="2022-03" db="EMBL/GenBank/DDBJ databases">
        <authorList>
            <person name="He Y."/>
        </authorList>
    </citation>
    <scope>NUCLEOTIDE SEQUENCE [LARGE SCALE GENOMIC DNA]</scope>
    <source>
        <strain evidence="2 3">TK19116</strain>
    </source>
</reference>
<organism evidence="2 3">
    <name type="scientific">Paracoccus albicereus</name>
    <dbReference type="NCBI Taxonomy" id="2922394"/>
    <lineage>
        <taxon>Bacteria</taxon>
        <taxon>Pseudomonadati</taxon>
        <taxon>Pseudomonadota</taxon>
        <taxon>Alphaproteobacteria</taxon>
        <taxon>Rhodobacterales</taxon>
        <taxon>Paracoccaceae</taxon>
        <taxon>Paracoccus</taxon>
    </lineage>
</organism>
<keyword evidence="3" id="KW-1185">Reference proteome</keyword>
<dbReference type="Proteomes" id="UP001203945">
    <property type="component" value="Unassembled WGS sequence"/>
</dbReference>
<dbReference type="EMBL" id="JAKZEU010000002">
    <property type="protein sequence ID" value="MCQ0970121.1"/>
    <property type="molecule type" value="Genomic_DNA"/>
</dbReference>
<proteinExistence type="predicted"/>
<gene>
    <name evidence="2" type="ORF">MLD63_06740</name>
</gene>
<accession>A0ABT1MPJ9</accession>
<comment type="caution">
    <text evidence="2">The sequence shown here is derived from an EMBL/GenBank/DDBJ whole genome shotgun (WGS) entry which is preliminary data.</text>
</comment>
<name>A0ABT1MPJ9_9RHOB</name>
<feature type="chain" id="PRO_5047490024" evidence="1">
    <location>
        <begin position="23"/>
        <end position="112"/>
    </location>
</feature>
<feature type="signal peptide" evidence="1">
    <location>
        <begin position="1"/>
        <end position="22"/>
    </location>
</feature>
<keyword evidence="1" id="KW-0732">Signal</keyword>
<evidence type="ECO:0000313" key="3">
    <source>
        <dbReference type="Proteomes" id="UP001203945"/>
    </source>
</evidence>
<evidence type="ECO:0000313" key="2">
    <source>
        <dbReference type="EMBL" id="MCQ0970121.1"/>
    </source>
</evidence>
<dbReference type="RefSeq" id="WP_255329114.1">
    <property type="nucleotide sequence ID" value="NZ_JAKZEU010000002.1"/>
</dbReference>
<sequence>MKAFSGIAAVLAAAMWTGVAEAKPASCNLTIADREIFDGTCDFDGDADGSFRLTYAGDFYFVYVSVMEPGVAKGFWNGYEKNSHAHDDLGTLQREDRDRACWSNGYARVCAR</sequence>
<evidence type="ECO:0000256" key="1">
    <source>
        <dbReference type="SAM" id="SignalP"/>
    </source>
</evidence>
<protein>
    <submittedName>
        <fullName evidence="2">Uncharacterized protein</fullName>
    </submittedName>
</protein>